<evidence type="ECO:0000259" key="2">
    <source>
        <dbReference type="Pfam" id="PF06911"/>
    </source>
</evidence>
<feature type="region of interest" description="Disordered" evidence="1">
    <location>
        <begin position="169"/>
        <end position="198"/>
    </location>
</feature>
<feature type="domain" description="Senescence" evidence="2">
    <location>
        <begin position="293"/>
        <end position="538"/>
    </location>
</feature>
<organism evidence="3 4">
    <name type="scientific">Phanerochaete carnosa (strain HHB-10118-sp)</name>
    <name type="common">White-rot fungus</name>
    <name type="synonym">Peniophora carnosa</name>
    <dbReference type="NCBI Taxonomy" id="650164"/>
    <lineage>
        <taxon>Eukaryota</taxon>
        <taxon>Fungi</taxon>
        <taxon>Dikarya</taxon>
        <taxon>Basidiomycota</taxon>
        <taxon>Agaricomycotina</taxon>
        <taxon>Agaricomycetes</taxon>
        <taxon>Polyporales</taxon>
        <taxon>Phanerochaetaceae</taxon>
        <taxon>Phanerochaete</taxon>
    </lineage>
</organism>
<gene>
    <name evidence="3" type="ORF">PHACADRAFT_122209</name>
</gene>
<reference evidence="3 4" key="1">
    <citation type="journal article" date="2012" name="BMC Genomics">
        <title>Comparative genomics of the white-rot fungi, Phanerochaete carnosa and P. chrysosporium, to elucidate the genetic basis of the distinct wood types they colonize.</title>
        <authorList>
            <person name="Suzuki H."/>
            <person name="MacDonald J."/>
            <person name="Syed K."/>
            <person name="Salamov A."/>
            <person name="Hori C."/>
            <person name="Aerts A."/>
            <person name="Henrissat B."/>
            <person name="Wiebenga A."/>
            <person name="vanKuyk P.A."/>
            <person name="Barry K."/>
            <person name="Lindquist E."/>
            <person name="LaButti K."/>
            <person name="Lapidus A."/>
            <person name="Lucas S."/>
            <person name="Coutinho P."/>
            <person name="Gong Y."/>
            <person name="Samejima M."/>
            <person name="Mahadevan R."/>
            <person name="Abou-Zaid M."/>
            <person name="de Vries R.P."/>
            <person name="Igarashi K."/>
            <person name="Yadav J.S."/>
            <person name="Grigoriev I.V."/>
            <person name="Master E.R."/>
        </authorList>
    </citation>
    <scope>NUCLEOTIDE SEQUENCE [LARGE SCALE GENOMIC DNA]</scope>
    <source>
        <strain evidence="3 4">HHB-10118-sp</strain>
    </source>
</reference>
<dbReference type="Proteomes" id="UP000008370">
    <property type="component" value="Unassembled WGS sequence"/>
</dbReference>
<sequence length="561" mass="59170">MPILGCVFWSHLAELTTGNGRGGQASASVHLPCTTSAFTWTTMSFTLLTLPQVALRTSSTSQSGQLAVECLSNSDGPDTRLALVFHLGSHSLRLGPGTPVKLFIAHNGQRTYAFDPGNAVQSGQEKGDSTVHLVIPPPTEDAPHLAHDIEALDHLLMQYTDLSWAHESSTLAPPSLPARPRTPSAQPAHHEHQSNVKDNVEHAKPVADPDLRGRLVLMDESNGDIVGEFPNQLDIREDSTVPNNAAASDPVVLEMQPAMYDACTGAGPVGAISDDLLEAREVIASAVPPEEQDWLMKGATLISQAISGSTSLLVTGITSASSFYIAHSKPGSPKIPPGDASPNPGLTPSASSNALAKAHAFSGSARAVTQRTSDMIGDMITRAMGGKSKSTSPTPSNSAPASASSTPPYASPELQGPPPPYAVYTPKRRLQVTRGQSEKTVSESEEAEEVEPETSKGPPGIKDKLFMSANLIITTVDDSARRVFEVGTDSLGAVVGHKYGPEAQRSTHLASHTARNIVLVYVDMRGFARRALLKRAGKEFVKARVGGNKNPPAVADTVTQA</sequence>
<dbReference type="AlphaFoldDB" id="K5WAP8"/>
<evidence type="ECO:0000313" key="3">
    <source>
        <dbReference type="EMBL" id="EKM56059.1"/>
    </source>
</evidence>
<accession>K5WAP8</accession>
<feature type="compositionally biased region" description="Acidic residues" evidence="1">
    <location>
        <begin position="443"/>
        <end position="452"/>
    </location>
</feature>
<dbReference type="KEGG" id="pco:PHACADRAFT_122209"/>
<feature type="compositionally biased region" description="Low complexity" evidence="1">
    <location>
        <begin position="388"/>
        <end position="412"/>
    </location>
</feature>
<dbReference type="GO" id="GO:0051301">
    <property type="term" value="P:cell division"/>
    <property type="evidence" value="ECO:0007669"/>
    <property type="project" value="TreeGrafter"/>
</dbReference>
<keyword evidence="4" id="KW-1185">Reference proteome</keyword>
<dbReference type="InterPro" id="IPR009686">
    <property type="entry name" value="Senescence/spartin_C"/>
</dbReference>
<dbReference type="InParanoid" id="K5WAP8"/>
<dbReference type="GeneID" id="18907929"/>
<dbReference type="PANTHER" id="PTHR21068:SF43">
    <property type="entry name" value="SPARTIN"/>
    <property type="match status" value="1"/>
</dbReference>
<dbReference type="RefSeq" id="XP_007396359.1">
    <property type="nucleotide sequence ID" value="XM_007396297.1"/>
</dbReference>
<name>K5WAP8_PHACS</name>
<dbReference type="PANTHER" id="PTHR21068">
    <property type="entry name" value="SPARTIN"/>
    <property type="match status" value="1"/>
</dbReference>
<dbReference type="GO" id="GO:0005886">
    <property type="term" value="C:plasma membrane"/>
    <property type="evidence" value="ECO:0007669"/>
    <property type="project" value="TreeGrafter"/>
</dbReference>
<evidence type="ECO:0000313" key="4">
    <source>
        <dbReference type="Proteomes" id="UP000008370"/>
    </source>
</evidence>
<feature type="region of interest" description="Disordered" evidence="1">
    <location>
        <begin position="331"/>
        <end position="351"/>
    </location>
</feature>
<proteinExistence type="predicted"/>
<protein>
    <recommendedName>
        <fullName evidence="2">Senescence domain-containing protein</fullName>
    </recommendedName>
</protein>
<dbReference type="STRING" id="650164.K5WAP8"/>
<dbReference type="InterPro" id="IPR045036">
    <property type="entry name" value="Spartin-like"/>
</dbReference>
<dbReference type="OrthoDB" id="20821at2759"/>
<feature type="compositionally biased region" description="Basic and acidic residues" evidence="1">
    <location>
        <begin position="188"/>
        <end position="198"/>
    </location>
</feature>
<evidence type="ECO:0000256" key="1">
    <source>
        <dbReference type="SAM" id="MobiDB-lite"/>
    </source>
</evidence>
<dbReference type="Pfam" id="PF06911">
    <property type="entry name" value="Senescence"/>
    <property type="match status" value="1"/>
</dbReference>
<dbReference type="HOGENOM" id="CLU_535408_0_0_1"/>
<dbReference type="EMBL" id="JH930472">
    <property type="protein sequence ID" value="EKM56059.1"/>
    <property type="molecule type" value="Genomic_DNA"/>
</dbReference>
<feature type="region of interest" description="Disordered" evidence="1">
    <location>
        <begin position="383"/>
        <end position="462"/>
    </location>
</feature>